<gene>
    <name evidence="1" type="ORF">NCTC8129_01539</name>
</gene>
<evidence type="ECO:0008006" key="3">
    <source>
        <dbReference type="Google" id="ProtNLM"/>
    </source>
</evidence>
<dbReference type="RefSeq" id="WP_115235182.1">
    <property type="nucleotide sequence ID" value="NZ_UGIF01000002.1"/>
</dbReference>
<dbReference type="EMBL" id="UGIF01000002">
    <property type="protein sequence ID" value="STP29343.1"/>
    <property type="molecule type" value="Genomic_DNA"/>
</dbReference>
<name>A0A377KK46_9ENTE</name>
<evidence type="ECO:0000313" key="2">
    <source>
        <dbReference type="Proteomes" id="UP000254070"/>
    </source>
</evidence>
<accession>A0A377KK46</accession>
<protein>
    <recommendedName>
        <fullName evidence="3">Dihydrolipoamide dehydrogenase</fullName>
    </recommendedName>
</protein>
<evidence type="ECO:0000313" key="1">
    <source>
        <dbReference type="EMBL" id="STP29343.1"/>
    </source>
</evidence>
<sequence length="283" mass="31929">MKNKVERSAYLIIDGEAKSVAATENLLTDQGQAYLAMIFQNESYLIVDQTGKPVEYCPTEDTYVDAIGRSTIFTAMAEKTSCFSEENDLLEKALEWNRTKKGKAYLLDCWVGLPAKRFTSYKKWRTPSGYLCGTYAAAVLLAYYQDFRDELSLPEEIRKKGSPIDEPLSSELKKMIQPLGLPTIPLQVSGGLSRFLKKTDNPFSARNTIIGSWQRATKRIRQGKPVMIGILKILGSPYGNHWVTAYAYYESVSGERFYKVHDNWGDYQRIIPASWGNGTVSLP</sequence>
<reference evidence="1 2" key="1">
    <citation type="submission" date="2018-06" db="EMBL/GenBank/DDBJ databases">
        <authorList>
            <consortium name="Pathogen Informatics"/>
            <person name="Doyle S."/>
        </authorList>
    </citation>
    <scope>NUCLEOTIDE SEQUENCE [LARGE SCALE GENOMIC DNA]</scope>
    <source>
        <strain evidence="1 2">NCTC8129</strain>
    </source>
</reference>
<proteinExistence type="predicted"/>
<dbReference type="Proteomes" id="UP000254070">
    <property type="component" value="Unassembled WGS sequence"/>
</dbReference>
<dbReference type="AlphaFoldDB" id="A0A377KK46"/>
<organism evidence="1 2">
    <name type="scientific">Enterococcus durans</name>
    <dbReference type="NCBI Taxonomy" id="53345"/>
    <lineage>
        <taxon>Bacteria</taxon>
        <taxon>Bacillati</taxon>
        <taxon>Bacillota</taxon>
        <taxon>Bacilli</taxon>
        <taxon>Lactobacillales</taxon>
        <taxon>Enterococcaceae</taxon>
        <taxon>Enterococcus</taxon>
    </lineage>
</organism>